<keyword evidence="2" id="KW-1185">Reference proteome</keyword>
<dbReference type="KEGG" id="gms:SOIL9_36250"/>
<reference evidence="1 2" key="1">
    <citation type="submission" date="2019-05" db="EMBL/GenBank/DDBJ databases">
        <authorList>
            <consortium name="Science for Life Laboratories"/>
        </authorList>
    </citation>
    <scope>NUCLEOTIDE SEQUENCE [LARGE SCALE GENOMIC DNA]</scope>
    <source>
        <strain evidence="1">Soil9</strain>
    </source>
</reference>
<evidence type="ECO:0000313" key="1">
    <source>
        <dbReference type="EMBL" id="VTR94089.1"/>
    </source>
</evidence>
<dbReference type="RefSeq" id="WP_162668704.1">
    <property type="nucleotide sequence ID" value="NZ_LR593886.1"/>
</dbReference>
<dbReference type="AlphaFoldDB" id="A0A6P2CYW9"/>
<dbReference type="EMBL" id="LR593886">
    <property type="protein sequence ID" value="VTR94089.1"/>
    <property type="molecule type" value="Genomic_DNA"/>
</dbReference>
<gene>
    <name evidence="1" type="ORF">SOIL9_36250</name>
</gene>
<dbReference type="Proteomes" id="UP000464178">
    <property type="component" value="Chromosome"/>
</dbReference>
<evidence type="ECO:0000313" key="2">
    <source>
        <dbReference type="Proteomes" id="UP000464178"/>
    </source>
</evidence>
<sequence>MGYELSQRTANKLKALLSKSDPLPQRPVTNTTQRFVTFVEIIGDEISSGYFPCVACQFNTVSDSWEEFSGSCVAIDANLSPLEVDKRYLALHVGINGITEGYSGSGSGGTGTVSQVFVVQASEAGNGTTVADSPWKESVRVATVTAGTLSTSFENGDSIDGVTLSTGNRILVKNQSSASENGIYVVNSSGAPTRATDCDSASDLLGATVVVREGSTQADTEWVCTANAPITIGSTALPWKRVNGDVDSSVSSTTDNYLVRFDGTTGHVIQDSKVTLSDAGVMSWSNFNATVGTNINFNLGNLDSISVSGGFAYAGLSIGGNATQASLNFISGTTGVTKIYGINANYLSGLYLTLPDNQHCVLNGTPGSPTSSYAVIRGVPPSAVTHVGIDSTCTVQVSGVNKTMTIKGGLVTDIS</sequence>
<protein>
    <submittedName>
        <fullName evidence="1">Uncharacterized protein</fullName>
    </submittedName>
</protein>
<name>A0A6P2CYW9_9BACT</name>
<organism evidence="1 2">
    <name type="scientific">Gemmata massiliana</name>
    <dbReference type="NCBI Taxonomy" id="1210884"/>
    <lineage>
        <taxon>Bacteria</taxon>
        <taxon>Pseudomonadati</taxon>
        <taxon>Planctomycetota</taxon>
        <taxon>Planctomycetia</taxon>
        <taxon>Gemmatales</taxon>
        <taxon>Gemmataceae</taxon>
        <taxon>Gemmata</taxon>
    </lineage>
</organism>
<accession>A0A6P2CYW9</accession>
<proteinExistence type="predicted"/>